<dbReference type="Proteomes" id="UP000017052">
    <property type="component" value="Unassembled WGS sequence"/>
</dbReference>
<dbReference type="AlphaFoldDB" id="U2QHH7"/>
<feature type="binding site" evidence="6">
    <location>
        <position position="415"/>
    </location>
    <ligand>
        <name>substrate</name>
    </ligand>
</feature>
<comment type="subunit">
    <text evidence="6">Homodimer.</text>
</comment>
<dbReference type="EC" id="4.1.1.20" evidence="6 7"/>
<dbReference type="InterPro" id="IPR022644">
    <property type="entry name" value="De-COase2_N"/>
</dbReference>
<dbReference type="InterPro" id="IPR022643">
    <property type="entry name" value="De-COase2_C"/>
</dbReference>
<dbReference type="FunFam" id="3.20.20.10:FF:000003">
    <property type="entry name" value="Diaminopimelate decarboxylase"/>
    <property type="match status" value="1"/>
</dbReference>
<dbReference type="PANTHER" id="PTHR43727:SF2">
    <property type="entry name" value="GROUP IV DECARBOXYLASE"/>
    <property type="match status" value="1"/>
</dbReference>
<comment type="pathway">
    <text evidence="6 9">Amino-acid biosynthesis; L-lysine biosynthesis via DAP pathway; L-lysine from DL-2,6-diaminopimelate: step 1/1.</text>
</comment>
<dbReference type="PRINTS" id="PR01179">
    <property type="entry name" value="ODADCRBXLASE"/>
</dbReference>
<keyword evidence="3 6" id="KW-0663">Pyridoxal phosphate</keyword>
<comment type="cofactor">
    <cofactor evidence="1 6 8 9">
        <name>pyridoxal 5'-phosphate</name>
        <dbReference type="ChEBI" id="CHEBI:597326"/>
    </cofactor>
</comment>
<dbReference type="Gene3D" id="3.20.20.10">
    <property type="entry name" value="Alanine racemase"/>
    <property type="match status" value="1"/>
</dbReference>
<dbReference type="PROSITE" id="PS00879">
    <property type="entry name" value="ODR_DC_2_2"/>
    <property type="match status" value="1"/>
</dbReference>
<dbReference type="GO" id="GO:0009089">
    <property type="term" value="P:lysine biosynthetic process via diaminopimelate"/>
    <property type="evidence" value="ECO:0007669"/>
    <property type="project" value="UniProtKB-UniRule"/>
</dbReference>
<reference evidence="12" key="1">
    <citation type="submission" date="2013-08" db="EMBL/GenBank/DDBJ databases">
        <authorList>
            <person name="Durkin A.S."/>
            <person name="Haft D.R."/>
            <person name="McCorrison J."/>
            <person name="Torralba M."/>
            <person name="Gillis M."/>
            <person name="Haft D.H."/>
            <person name="Methe B."/>
            <person name="Sutton G."/>
            <person name="Nelson K.E."/>
        </authorList>
    </citation>
    <scope>NUCLEOTIDE SEQUENCE [LARGE SCALE GENOMIC DNA]</scope>
    <source>
        <strain evidence="12">F0233</strain>
    </source>
</reference>
<evidence type="ECO:0000259" key="10">
    <source>
        <dbReference type="Pfam" id="PF00278"/>
    </source>
</evidence>
<dbReference type="PANTHER" id="PTHR43727">
    <property type="entry name" value="DIAMINOPIMELATE DECARBOXYLASE"/>
    <property type="match status" value="1"/>
</dbReference>
<feature type="active site" description="Proton donor" evidence="8">
    <location>
        <position position="414"/>
    </location>
</feature>
<organism evidence="12 13">
    <name type="scientific">Propionibacterium acidifaciens F0233</name>
    <dbReference type="NCBI Taxonomy" id="553198"/>
    <lineage>
        <taxon>Bacteria</taxon>
        <taxon>Bacillati</taxon>
        <taxon>Actinomycetota</taxon>
        <taxon>Actinomycetes</taxon>
        <taxon>Propionibacteriales</taxon>
        <taxon>Propionibacteriaceae</taxon>
        <taxon>Propionibacterium</taxon>
    </lineage>
</organism>
<dbReference type="InterPro" id="IPR022657">
    <property type="entry name" value="De-COase2_CS"/>
</dbReference>
<dbReference type="PRINTS" id="PR01181">
    <property type="entry name" value="DAPDCRBXLASE"/>
</dbReference>
<feature type="domain" description="Orn/DAP/Arg decarboxylase 2 N-terminal" evidence="11">
    <location>
        <begin position="92"/>
        <end position="345"/>
    </location>
</feature>
<feature type="binding site" evidence="6">
    <location>
        <position position="383"/>
    </location>
    <ligand>
        <name>substrate</name>
    </ligand>
</feature>
<keyword evidence="2 6" id="KW-0210">Decarboxylase</keyword>
<dbReference type="SUPFAM" id="SSF50621">
    <property type="entry name" value="Alanine racemase C-terminal domain-like"/>
    <property type="match status" value="1"/>
</dbReference>
<keyword evidence="4 6" id="KW-0457">Lysine biosynthesis</keyword>
<evidence type="ECO:0000256" key="7">
    <source>
        <dbReference type="NCBIfam" id="TIGR01048"/>
    </source>
</evidence>
<evidence type="ECO:0000256" key="6">
    <source>
        <dbReference type="HAMAP-Rule" id="MF_02120"/>
    </source>
</evidence>
<dbReference type="SUPFAM" id="SSF51419">
    <property type="entry name" value="PLP-binding barrel"/>
    <property type="match status" value="1"/>
</dbReference>
<dbReference type="InterPro" id="IPR000183">
    <property type="entry name" value="Orn/DAP/Arg_de-COase"/>
</dbReference>
<feature type="binding site" evidence="6">
    <location>
        <position position="297"/>
    </location>
    <ligand>
        <name>pyridoxal 5'-phosphate</name>
        <dbReference type="ChEBI" id="CHEBI:597326"/>
    </ligand>
</feature>
<dbReference type="HAMAP" id="MF_02120">
    <property type="entry name" value="LysA"/>
    <property type="match status" value="1"/>
</dbReference>
<dbReference type="InterPro" id="IPR009006">
    <property type="entry name" value="Ala_racemase/Decarboxylase_C"/>
</dbReference>
<dbReference type="GO" id="GO:0008836">
    <property type="term" value="F:diaminopimelate decarboxylase activity"/>
    <property type="evidence" value="ECO:0007669"/>
    <property type="project" value="UniProtKB-UniRule"/>
</dbReference>
<evidence type="ECO:0000256" key="4">
    <source>
        <dbReference type="ARBA" id="ARBA00023154"/>
    </source>
</evidence>
<comment type="similarity">
    <text evidence="6">Belongs to the Orn/Lys/Arg decarboxylase class-II family. LysA subfamily.</text>
</comment>
<protein>
    <recommendedName>
        <fullName evidence="6 7">Diaminopimelate decarboxylase</fullName>
        <shortName evidence="6">DAP decarboxylase</shortName>
        <shortName evidence="6">DAPDC</shortName>
        <ecNumber evidence="6 7">4.1.1.20</ecNumber>
    </recommendedName>
</protein>
<keyword evidence="6" id="KW-0028">Amino-acid biosynthesis</keyword>
<keyword evidence="13" id="KW-1185">Reference proteome</keyword>
<evidence type="ECO:0000256" key="8">
    <source>
        <dbReference type="PIRSR" id="PIRSR600183-50"/>
    </source>
</evidence>
<dbReference type="InterPro" id="IPR029066">
    <property type="entry name" value="PLP-binding_barrel"/>
</dbReference>
<feature type="binding site" evidence="6">
    <location>
        <begin position="339"/>
        <end position="342"/>
    </location>
    <ligand>
        <name>pyridoxal 5'-phosphate</name>
        <dbReference type="ChEBI" id="CHEBI:597326"/>
    </ligand>
</feature>
<dbReference type="GO" id="GO:0030170">
    <property type="term" value="F:pyridoxal phosphate binding"/>
    <property type="evidence" value="ECO:0007669"/>
    <property type="project" value="UniProtKB-UniRule"/>
</dbReference>
<feature type="binding site" evidence="6">
    <location>
        <position position="444"/>
    </location>
    <ligand>
        <name>pyridoxal 5'-phosphate</name>
        <dbReference type="ChEBI" id="CHEBI:597326"/>
    </ligand>
</feature>
<evidence type="ECO:0000313" key="12">
    <source>
        <dbReference type="EMBL" id="ERK55921.1"/>
    </source>
</evidence>
<dbReference type="UniPathway" id="UPA00034">
    <property type="reaction ID" value="UER00027"/>
</dbReference>
<comment type="catalytic activity">
    <reaction evidence="6 9">
        <text>meso-2,6-diaminopimelate + H(+) = L-lysine + CO2</text>
        <dbReference type="Rhea" id="RHEA:15101"/>
        <dbReference type="ChEBI" id="CHEBI:15378"/>
        <dbReference type="ChEBI" id="CHEBI:16526"/>
        <dbReference type="ChEBI" id="CHEBI:32551"/>
        <dbReference type="ChEBI" id="CHEBI:57791"/>
        <dbReference type="EC" id="4.1.1.20"/>
    </reaction>
</comment>
<evidence type="ECO:0000256" key="3">
    <source>
        <dbReference type="ARBA" id="ARBA00022898"/>
    </source>
</evidence>
<feature type="modified residue" description="N6-(pyridoxal phosphate)lysine" evidence="6 8">
    <location>
        <position position="115"/>
    </location>
</feature>
<feature type="binding site" evidence="6">
    <location>
        <position position="387"/>
    </location>
    <ligand>
        <name>substrate</name>
    </ligand>
</feature>
<evidence type="ECO:0000256" key="2">
    <source>
        <dbReference type="ARBA" id="ARBA00022793"/>
    </source>
</evidence>
<dbReference type="EMBL" id="ACVN02000169">
    <property type="protein sequence ID" value="ERK55921.1"/>
    <property type="molecule type" value="Genomic_DNA"/>
</dbReference>
<feature type="binding site" evidence="6">
    <location>
        <position position="342"/>
    </location>
    <ligand>
        <name>substrate</name>
    </ligand>
</feature>
<feature type="binding site" evidence="6">
    <location>
        <position position="444"/>
    </location>
    <ligand>
        <name>substrate</name>
    </ligand>
</feature>
<evidence type="ECO:0000256" key="1">
    <source>
        <dbReference type="ARBA" id="ARBA00001933"/>
    </source>
</evidence>
<dbReference type="InterPro" id="IPR002986">
    <property type="entry name" value="DAP_deCOOHase_LysA"/>
</dbReference>
<evidence type="ECO:0000313" key="13">
    <source>
        <dbReference type="Proteomes" id="UP000017052"/>
    </source>
</evidence>
<accession>U2QHH7</accession>
<evidence type="ECO:0000259" key="11">
    <source>
        <dbReference type="Pfam" id="PF02784"/>
    </source>
</evidence>
<comment type="function">
    <text evidence="6">Specifically catalyzes the decarboxylation of meso-diaminopimelate (meso-DAP) to L-lysine.</text>
</comment>
<dbReference type="NCBIfam" id="TIGR01048">
    <property type="entry name" value="lysA"/>
    <property type="match status" value="1"/>
</dbReference>
<gene>
    <name evidence="6 12" type="primary">lysA</name>
    <name evidence="12" type="ORF">HMPREF0682_1489</name>
</gene>
<dbReference type="Pfam" id="PF02784">
    <property type="entry name" value="Orn_Arg_deC_N"/>
    <property type="match status" value="1"/>
</dbReference>
<feature type="domain" description="Orn/DAP/Arg decarboxylase 2 C-terminal" evidence="10">
    <location>
        <begin position="358"/>
        <end position="442"/>
    </location>
</feature>
<dbReference type="Pfam" id="PF00278">
    <property type="entry name" value="Orn_DAP_Arg_deC"/>
    <property type="match status" value="1"/>
</dbReference>
<dbReference type="CDD" id="cd06828">
    <property type="entry name" value="PLPDE_III_DapDC"/>
    <property type="match status" value="1"/>
</dbReference>
<keyword evidence="5 6" id="KW-0456">Lyase</keyword>
<sequence>MVRLMFVDRRVSPRLERLLIVTHMHVAGAIHADVAAPSPQWLTEPDDLNALDPALWSRTVARTGEGSLEVGGVDVRTAVEREGSPVYLFDEDDFRARAREFARAFTGWDVYYAGKAMLTRTVARIISEEGLDLDVCSGGELTVALAGGMDPARIGMHGNNKTPEELELALCSGVGRIIVDSLDEIGRIEELCREGGWRAKVMVRVTPGVEAHTHEYIATAHEDQKFGFSIANGQAMVAMVRCHYSPCIELLGVHSHIGSQIFDTGGFEIAARRTIKLMGQFADATGVHLPQLDLGGGFGIAYTSADSPATPEHLAAGLREIVEHEANVYSMAVPRMSVEPGRAIAGPSTMAVYTVGTVKVVDLDGGAQRVYVSVDGGMSDNIRPALYAAEYSGVLANRASDESGVLCRVVGKHCEGGDILVRDVFLPGDIVPGDLIAVPGMGAYSREMASNYNHALRPPVVRVSRGALHPMIRRETMDDLMSLDVGD</sequence>
<name>U2QHH7_9ACTN</name>
<evidence type="ECO:0000256" key="5">
    <source>
        <dbReference type="ARBA" id="ARBA00023239"/>
    </source>
</evidence>
<comment type="caution">
    <text evidence="12">The sequence shown here is derived from an EMBL/GenBank/DDBJ whole genome shotgun (WGS) entry which is preliminary data.</text>
</comment>
<evidence type="ECO:0000256" key="9">
    <source>
        <dbReference type="RuleBase" id="RU003738"/>
    </source>
</evidence>
<proteinExistence type="inferred from homology"/>
<dbReference type="Gene3D" id="2.40.37.10">
    <property type="entry name" value="Lyase, Ornithine Decarboxylase, Chain A, domain 1"/>
    <property type="match status" value="1"/>
</dbReference>